<dbReference type="Proteomes" id="UP000299102">
    <property type="component" value="Unassembled WGS sequence"/>
</dbReference>
<reference evidence="2 3" key="1">
    <citation type="journal article" date="2019" name="Commun. Biol.">
        <title>The bagworm genome reveals a unique fibroin gene that provides high tensile strength.</title>
        <authorList>
            <person name="Kono N."/>
            <person name="Nakamura H."/>
            <person name="Ohtoshi R."/>
            <person name="Tomita M."/>
            <person name="Numata K."/>
            <person name="Arakawa K."/>
        </authorList>
    </citation>
    <scope>NUCLEOTIDE SEQUENCE [LARGE SCALE GENOMIC DNA]</scope>
</reference>
<sequence length="90" mass="10321">MGKASRFLNPERRGRAAPQRPQSTLTSARLRVNRDERAAKLRSILQLSEEVMDGNELEYEGKYSHYRQDYSSTVGKSSGPESRRPVFDFT</sequence>
<feature type="region of interest" description="Disordered" evidence="1">
    <location>
        <begin position="1"/>
        <end position="31"/>
    </location>
</feature>
<evidence type="ECO:0000313" key="3">
    <source>
        <dbReference type="Proteomes" id="UP000299102"/>
    </source>
</evidence>
<dbReference type="EMBL" id="BGZK01000289">
    <property type="protein sequence ID" value="GBP34483.1"/>
    <property type="molecule type" value="Genomic_DNA"/>
</dbReference>
<accession>A0A4C1V6Q3</accession>
<feature type="compositionally biased region" description="Basic and acidic residues" evidence="1">
    <location>
        <begin position="81"/>
        <end position="90"/>
    </location>
</feature>
<dbReference type="AlphaFoldDB" id="A0A4C1V6Q3"/>
<feature type="region of interest" description="Disordered" evidence="1">
    <location>
        <begin position="70"/>
        <end position="90"/>
    </location>
</feature>
<keyword evidence="3" id="KW-1185">Reference proteome</keyword>
<name>A0A4C1V6Q3_EUMVA</name>
<proteinExistence type="predicted"/>
<evidence type="ECO:0000256" key="1">
    <source>
        <dbReference type="SAM" id="MobiDB-lite"/>
    </source>
</evidence>
<feature type="compositionally biased region" description="Polar residues" evidence="1">
    <location>
        <begin position="70"/>
        <end position="80"/>
    </location>
</feature>
<protein>
    <submittedName>
        <fullName evidence="2">Uncharacterized protein</fullName>
    </submittedName>
</protein>
<gene>
    <name evidence="2" type="ORF">EVAR_29878_1</name>
</gene>
<organism evidence="2 3">
    <name type="scientific">Eumeta variegata</name>
    <name type="common">Bagworm moth</name>
    <name type="synonym">Eumeta japonica</name>
    <dbReference type="NCBI Taxonomy" id="151549"/>
    <lineage>
        <taxon>Eukaryota</taxon>
        <taxon>Metazoa</taxon>
        <taxon>Ecdysozoa</taxon>
        <taxon>Arthropoda</taxon>
        <taxon>Hexapoda</taxon>
        <taxon>Insecta</taxon>
        <taxon>Pterygota</taxon>
        <taxon>Neoptera</taxon>
        <taxon>Endopterygota</taxon>
        <taxon>Lepidoptera</taxon>
        <taxon>Glossata</taxon>
        <taxon>Ditrysia</taxon>
        <taxon>Tineoidea</taxon>
        <taxon>Psychidae</taxon>
        <taxon>Oiketicinae</taxon>
        <taxon>Eumeta</taxon>
    </lineage>
</organism>
<comment type="caution">
    <text evidence="2">The sequence shown here is derived from an EMBL/GenBank/DDBJ whole genome shotgun (WGS) entry which is preliminary data.</text>
</comment>
<evidence type="ECO:0000313" key="2">
    <source>
        <dbReference type="EMBL" id="GBP34483.1"/>
    </source>
</evidence>